<dbReference type="OrthoDB" id="10021397at2759"/>
<keyword evidence="5 6" id="KW-0472">Membrane</keyword>
<dbReference type="PANTHER" id="PTHR23501">
    <property type="entry name" value="MAJOR FACILITATOR SUPERFAMILY"/>
    <property type="match status" value="1"/>
</dbReference>
<feature type="transmembrane region" description="Helical" evidence="6">
    <location>
        <begin position="460"/>
        <end position="479"/>
    </location>
</feature>
<dbReference type="PANTHER" id="PTHR23501:SF177">
    <property type="entry name" value="MAJOR FACILITATOR SUPERFAMILY (MFS) PROFILE DOMAIN-CONTAINING PROTEIN-RELATED"/>
    <property type="match status" value="1"/>
</dbReference>
<evidence type="ECO:0000313" key="8">
    <source>
        <dbReference type="EMBL" id="EGS20662.1"/>
    </source>
</evidence>
<proteinExistence type="predicted"/>
<feature type="transmembrane region" description="Helical" evidence="6">
    <location>
        <begin position="326"/>
        <end position="343"/>
    </location>
</feature>
<dbReference type="Pfam" id="PF07690">
    <property type="entry name" value="MFS_1"/>
    <property type="match status" value="1"/>
</dbReference>
<feature type="transmembrane region" description="Helical" evidence="6">
    <location>
        <begin position="222"/>
        <end position="241"/>
    </location>
</feature>
<evidence type="ECO:0000256" key="4">
    <source>
        <dbReference type="ARBA" id="ARBA00022989"/>
    </source>
</evidence>
<dbReference type="KEGG" id="cthr:CTHT_0024980"/>
<dbReference type="Proteomes" id="UP000008066">
    <property type="component" value="Unassembled WGS sequence"/>
</dbReference>
<dbReference type="InterPro" id="IPR036259">
    <property type="entry name" value="MFS_trans_sf"/>
</dbReference>
<keyword evidence="4 6" id="KW-1133">Transmembrane helix</keyword>
<dbReference type="OMA" id="MFGGTVF"/>
<feature type="transmembrane region" description="Helical" evidence="6">
    <location>
        <begin position="253"/>
        <end position="273"/>
    </location>
</feature>
<evidence type="ECO:0000256" key="1">
    <source>
        <dbReference type="ARBA" id="ARBA00004141"/>
    </source>
</evidence>
<dbReference type="PROSITE" id="PS50850">
    <property type="entry name" value="MFS"/>
    <property type="match status" value="1"/>
</dbReference>
<keyword evidence="3 6" id="KW-0812">Transmembrane</keyword>
<protein>
    <recommendedName>
        <fullName evidence="7">Major facilitator superfamily (MFS) profile domain-containing protein</fullName>
    </recommendedName>
</protein>
<evidence type="ECO:0000256" key="6">
    <source>
        <dbReference type="SAM" id="Phobius"/>
    </source>
</evidence>
<accession>G0S5P3</accession>
<evidence type="ECO:0000256" key="3">
    <source>
        <dbReference type="ARBA" id="ARBA00022692"/>
    </source>
</evidence>
<dbReference type="Gene3D" id="1.20.1250.20">
    <property type="entry name" value="MFS general substrate transporter like domains"/>
    <property type="match status" value="1"/>
</dbReference>
<feature type="transmembrane region" description="Helical" evidence="6">
    <location>
        <begin position="100"/>
        <end position="123"/>
    </location>
</feature>
<feature type="domain" description="Major facilitator superfamily (MFS) profile" evidence="7">
    <location>
        <begin position="100"/>
        <end position="606"/>
    </location>
</feature>
<dbReference type="Gene3D" id="1.20.1720.10">
    <property type="entry name" value="Multidrug resistance protein D"/>
    <property type="match status" value="1"/>
</dbReference>
<sequence>MPQTITAAQHMRKGRQRVPTSINIRPGRCASHPNRNYEAYLSGSTVRTVPSEVPSVISSSGAWDNGIAADISSDPPSQQPKKLAFAADVVYPKGWAFGSVVMALALSVFLVSLDMTIVATAIPKISDDFGGISDIVWYGSAFFATVGAFQSTWGKIYKYFSLKLSFLVAITLFELGSLICGLAPHSTALITGRAIAGIGAAGIGSGAYVMIAHSVEPQKRPVFTGLLGTAYGLAAVVGPLIGGALADRVSWRWCFYLNLPIGLLATLIIMALYKTPAYAEPMKSSLKEKILQMDLVGTSLVMGGIIACVLALQYGGQAMSWTSKTVIGLLVGFTAICAVFGVWEYFNGSRSMIDARLMRLRDVWNGSVFSALFAGSYFIVVYYLPIYFQSVDGSSPTESGVRNLPLILSVTVSTITSGWLVSKTGIAAPIMLASAAFATASAGMLYTLSIGTSTIKWAGYQILGGTAWGTGFQLPLIMAQGRAGPEDISSVTSIILFFQTVGGAFWLSAAQSAFVNALVARLAVYAPDVDPLVVLSTGATQIRHTFPAEQVPGILASYMAGIKTAFAIAIGAVGLSFAIGLFCNYKRLETDQTKTVGMVRGDENQA</sequence>
<dbReference type="AlphaFoldDB" id="G0S5P3"/>
<dbReference type="EMBL" id="GL988041">
    <property type="protein sequence ID" value="EGS20662.1"/>
    <property type="molecule type" value="Genomic_DNA"/>
</dbReference>
<dbReference type="eggNOG" id="KOG0254">
    <property type="taxonomic scope" value="Eukaryota"/>
</dbReference>
<dbReference type="RefSeq" id="XP_006692958.1">
    <property type="nucleotide sequence ID" value="XM_006692895.1"/>
</dbReference>
<feature type="transmembrane region" description="Helical" evidence="6">
    <location>
        <begin position="404"/>
        <end position="421"/>
    </location>
</feature>
<feature type="transmembrane region" description="Helical" evidence="6">
    <location>
        <begin position="491"/>
        <end position="509"/>
    </location>
</feature>
<evidence type="ECO:0000313" key="9">
    <source>
        <dbReference type="Proteomes" id="UP000008066"/>
    </source>
</evidence>
<feature type="transmembrane region" description="Helical" evidence="6">
    <location>
        <begin position="164"/>
        <end position="184"/>
    </location>
</feature>
<evidence type="ECO:0000259" key="7">
    <source>
        <dbReference type="PROSITE" id="PS50850"/>
    </source>
</evidence>
<feature type="transmembrane region" description="Helical" evidence="6">
    <location>
        <begin position="190"/>
        <end position="210"/>
    </location>
</feature>
<feature type="transmembrane region" description="Helical" evidence="6">
    <location>
        <begin position="294"/>
        <end position="314"/>
    </location>
</feature>
<comment type="subcellular location">
    <subcellularLocation>
        <location evidence="1">Membrane</location>
        <topology evidence="1">Multi-pass membrane protein</topology>
    </subcellularLocation>
</comment>
<reference evidence="8 9" key="1">
    <citation type="journal article" date="2011" name="Cell">
        <title>Insight into structure and assembly of the nuclear pore complex by utilizing the genome of a eukaryotic thermophile.</title>
        <authorList>
            <person name="Amlacher S."/>
            <person name="Sarges P."/>
            <person name="Flemming D."/>
            <person name="van Noort V."/>
            <person name="Kunze R."/>
            <person name="Devos D.P."/>
            <person name="Arumugam M."/>
            <person name="Bork P."/>
            <person name="Hurt E."/>
        </authorList>
    </citation>
    <scope>NUCLEOTIDE SEQUENCE [LARGE SCALE GENOMIC DNA]</scope>
    <source>
        <strain evidence="9">DSM 1495 / CBS 144.50 / IMI 039719</strain>
    </source>
</reference>
<organism evidence="9">
    <name type="scientific">Chaetomium thermophilum (strain DSM 1495 / CBS 144.50 / IMI 039719)</name>
    <name type="common">Thermochaetoides thermophila</name>
    <dbReference type="NCBI Taxonomy" id="759272"/>
    <lineage>
        <taxon>Eukaryota</taxon>
        <taxon>Fungi</taxon>
        <taxon>Dikarya</taxon>
        <taxon>Ascomycota</taxon>
        <taxon>Pezizomycotina</taxon>
        <taxon>Sordariomycetes</taxon>
        <taxon>Sordariomycetidae</taxon>
        <taxon>Sordariales</taxon>
        <taxon>Chaetomiaceae</taxon>
        <taxon>Thermochaetoides</taxon>
    </lineage>
</organism>
<dbReference type="GO" id="GO:0022857">
    <property type="term" value="F:transmembrane transporter activity"/>
    <property type="evidence" value="ECO:0007669"/>
    <property type="project" value="InterPro"/>
</dbReference>
<evidence type="ECO:0000256" key="5">
    <source>
        <dbReference type="ARBA" id="ARBA00023136"/>
    </source>
</evidence>
<dbReference type="SUPFAM" id="SSF103473">
    <property type="entry name" value="MFS general substrate transporter"/>
    <property type="match status" value="1"/>
</dbReference>
<name>G0S5P3_CHATD</name>
<feature type="transmembrane region" description="Helical" evidence="6">
    <location>
        <begin position="565"/>
        <end position="585"/>
    </location>
</feature>
<evidence type="ECO:0000256" key="2">
    <source>
        <dbReference type="ARBA" id="ARBA00022448"/>
    </source>
</evidence>
<feature type="transmembrane region" description="Helical" evidence="6">
    <location>
        <begin position="135"/>
        <end position="152"/>
    </location>
</feature>
<dbReference type="GO" id="GO:0005886">
    <property type="term" value="C:plasma membrane"/>
    <property type="evidence" value="ECO:0007669"/>
    <property type="project" value="TreeGrafter"/>
</dbReference>
<dbReference type="HOGENOM" id="CLU_000960_22_1_1"/>
<feature type="transmembrane region" description="Helical" evidence="6">
    <location>
        <begin position="428"/>
        <end position="448"/>
    </location>
</feature>
<dbReference type="InterPro" id="IPR011701">
    <property type="entry name" value="MFS"/>
</dbReference>
<gene>
    <name evidence="8" type="ORF">CTHT_0024980</name>
</gene>
<feature type="transmembrane region" description="Helical" evidence="6">
    <location>
        <begin position="363"/>
        <end position="384"/>
    </location>
</feature>
<dbReference type="InterPro" id="IPR020846">
    <property type="entry name" value="MFS_dom"/>
</dbReference>
<keyword evidence="2" id="KW-0813">Transport</keyword>
<dbReference type="GeneID" id="18256536"/>
<dbReference type="CDD" id="cd17502">
    <property type="entry name" value="MFS_Azr1_MDR_like"/>
    <property type="match status" value="1"/>
</dbReference>
<keyword evidence="9" id="KW-1185">Reference proteome</keyword>
<dbReference type="FunFam" id="1.20.1720.10:FF:000012">
    <property type="entry name" value="MFS toxin efflux pump (AflT)"/>
    <property type="match status" value="1"/>
</dbReference>